<dbReference type="EMBL" id="LVVM01004959">
    <property type="protein sequence ID" value="OJA11690.1"/>
    <property type="molecule type" value="Genomic_DNA"/>
</dbReference>
<reference evidence="1 2" key="1">
    <citation type="submission" date="2016-03" db="EMBL/GenBank/DDBJ databases">
        <title>Comparative genomics of the ectomycorrhizal sister species Rhizopogon vinicolor and Rhizopogon vesiculosus (Basidiomycota: Boletales) reveals a divergence of the mating type B locus.</title>
        <authorList>
            <person name="Mujic A.B."/>
            <person name="Kuo A."/>
            <person name="Tritt A."/>
            <person name="Lipzen A."/>
            <person name="Chen C."/>
            <person name="Johnson J."/>
            <person name="Sharma A."/>
            <person name="Barry K."/>
            <person name="Grigoriev I.V."/>
            <person name="Spatafora J.W."/>
        </authorList>
    </citation>
    <scope>NUCLEOTIDE SEQUENCE [LARGE SCALE GENOMIC DNA]</scope>
    <source>
        <strain evidence="1 2">AM-OR11-056</strain>
    </source>
</reference>
<evidence type="ECO:0000313" key="2">
    <source>
        <dbReference type="Proteomes" id="UP000183567"/>
    </source>
</evidence>
<accession>A0A1J8QQN4</accession>
<gene>
    <name evidence="1" type="ORF">AZE42_09245</name>
</gene>
<evidence type="ECO:0000313" key="1">
    <source>
        <dbReference type="EMBL" id="OJA11690.1"/>
    </source>
</evidence>
<comment type="caution">
    <text evidence="1">The sequence shown here is derived from an EMBL/GenBank/DDBJ whole genome shotgun (WGS) entry which is preliminary data.</text>
</comment>
<proteinExistence type="predicted"/>
<dbReference type="AlphaFoldDB" id="A0A1J8QQN4"/>
<dbReference type="Proteomes" id="UP000183567">
    <property type="component" value="Unassembled WGS sequence"/>
</dbReference>
<organism evidence="1 2">
    <name type="scientific">Rhizopogon vesiculosus</name>
    <dbReference type="NCBI Taxonomy" id="180088"/>
    <lineage>
        <taxon>Eukaryota</taxon>
        <taxon>Fungi</taxon>
        <taxon>Dikarya</taxon>
        <taxon>Basidiomycota</taxon>
        <taxon>Agaricomycotina</taxon>
        <taxon>Agaricomycetes</taxon>
        <taxon>Agaricomycetidae</taxon>
        <taxon>Boletales</taxon>
        <taxon>Suillineae</taxon>
        <taxon>Rhizopogonaceae</taxon>
        <taxon>Rhizopogon</taxon>
    </lineage>
</organism>
<sequence>MPSHFARTNYPALQHTLPTLSCSLQHTKVRIVLKGGN</sequence>
<protein>
    <submittedName>
        <fullName evidence="1">Uncharacterized protein</fullName>
    </submittedName>
</protein>
<name>A0A1J8QQN4_9AGAM</name>
<keyword evidence="2" id="KW-1185">Reference proteome</keyword>